<accession>A0A371QWH3</accession>
<dbReference type="SUPFAM" id="SSF53697">
    <property type="entry name" value="SIS domain"/>
    <property type="match status" value="1"/>
</dbReference>
<dbReference type="Proteomes" id="UP000257123">
    <property type="component" value="Unassembled WGS sequence"/>
</dbReference>
<dbReference type="EMBL" id="NMUE01000033">
    <property type="protein sequence ID" value="RFA94608.1"/>
    <property type="molecule type" value="Genomic_DNA"/>
</dbReference>
<evidence type="ECO:0000256" key="1">
    <source>
        <dbReference type="ARBA" id="ARBA00009235"/>
    </source>
</evidence>
<dbReference type="OrthoDB" id="350569at2157"/>
<dbReference type="Pfam" id="PF01380">
    <property type="entry name" value="SIS"/>
    <property type="match status" value="1"/>
</dbReference>
<dbReference type="RefSeq" id="WP_116421548.1">
    <property type="nucleotide sequence ID" value="NZ_NMUE01000033.1"/>
</dbReference>
<protein>
    <submittedName>
        <fullName evidence="3">6-phospho-3-hexuloisomerase</fullName>
    </submittedName>
</protein>
<dbReference type="NCBIfam" id="TIGR03127">
    <property type="entry name" value="RuMP_HxlB"/>
    <property type="match status" value="1"/>
</dbReference>
<keyword evidence="3" id="KW-0413">Isomerase</keyword>
<dbReference type="InterPro" id="IPR046348">
    <property type="entry name" value="SIS_dom_sf"/>
</dbReference>
<dbReference type="EMBL" id="NMUF01000002">
    <property type="protein sequence ID" value="RFB00271.1"/>
    <property type="molecule type" value="Genomic_DNA"/>
</dbReference>
<dbReference type="CDD" id="cd05005">
    <property type="entry name" value="SIS_PHI"/>
    <property type="match status" value="1"/>
</dbReference>
<evidence type="ECO:0000313" key="6">
    <source>
        <dbReference type="Proteomes" id="UP000257123"/>
    </source>
</evidence>
<dbReference type="InterPro" id="IPR017552">
    <property type="entry name" value="PHI/rmpB"/>
</dbReference>
<sequence>MLTYFKQAYLEIANFILNSLDKLKMEEIEAFVKTIEEIYHLNKKILVVGVGRSGLVGRAFAMRLRHLGARSYVLGETITPSVEEGDLVVAISGSGTTQIVVAAAEAAKKMKARVAAITSYYDSPLGRVADLVVYIPGRTKVAAMDDYFARQILGVHEPLSPLGTLFEDTAMVALDAVIAELMKRLGKNEAELAKRHANIEVP</sequence>
<dbReference type="PROSITE" id="PS51464">
    <property type="entry name" value="SIS"/>
    <property type="match status" value="1"/>
</dbReference>
<feature type="domain" description="SIS" evidence="2">
    <location>
        <begin position="34"/>
        <end position="187"/>
    </location>
</feature>
<dbReference type="PANTHER" id="PTHR43443:SF1">
    <property type="entry name" value="3-HEXULOSE-6-PHOSPHATE ISOMERASE"/>
    <property type="match status" value="1"/>
</dbReference>
<dbReference type="GO" id="GO:1901135">
    <property type="term" value="P:carbohydrate derivative metabolic process"/>
    <property type="evidence" value="ECO:0007669"/>
    <property type="project" value="InterPro"/>
</dbReference>
<dbReference type="GO" id="GO:0097367">
    <property type="term" value="F:carbohydrate derivative binding"/>
    <property type="evidence" value="ECO:0007669"/>
    <property type="project" value="InterPro"/>
</dbReference>
<dbReference type="InterPro" id="IPR001347">
    <property type="entry name" value="SIS_dom"/>
</dbReference>
<evidence type="ECO:0000313" key="5">
    <source>
        <dbReference type="Proteomes" id="UP000256877"/>
    </source>
</evidence>
<organism evidence="3 6">
    <name type="scientific">Pyrobaculum aerophilum</name>
    <dbReference type="NCBI Taxonomy" id="13773"/>
    <lineage>
        <taxon>Archaea</taxon>
        <taxon>Thermoproteota</taxon>
        <taxon>Thermoprotei</taxon>
        <taxon>Thermoproteales</taxon>
        <taxon>Thermoproteaceae</taxon>
        <taxon>Pyrobaculum</taxon>
    </lineage>
</organism>
<proteinExistence type="inferred from homology"/>
<evidence type="ECO:0000313" key="3">
    <source>
        <dbReference type="EMBL" id="RFA94608.1"/>
    </source>
</evidence>
<dbReference type="Gene3D" id="3.40.50.10490">
    <property type="entry name" value="Glucose-6-phosphate isomerase like protein, domain 1"/>
    <property type="match status" value="1"/>
</dbReference>
<dbReference type="GO" id="GO:0016853">
    <property type="term" value="F:isomerase activity"/>
    <property type="evidence" value="ECO:0007669"/>
    <property type="project" value="UniProtKB-KW"/>
</dbReference>
<gene>
    <name evidence="3" type="primary">hxlB</name>
    <name evidence="3" type="ORF">CGL51_09440</name>
    <name evidence="4" type="ORF">CGL52_01480</name>
</gene>
<name>A0A371QWH3_9CREN</name>
<evidence type="ECO:0000313" key="4">
    <source>
        <dbReference type="EMBL" id="RFB00271.1"/>
    </source>
</evidence>
<evidence type="ECO:0000259" key="2">
    <source>
        <dbReference type="PROSITE" id="PS51464"/>
    </source>
</evidence>
<dbReference type="Proteomes" id="UP000256877">
    <property type="component" value="Unassembled WGS sequence"/>
</dbReference>
<reference evidence="5 6" key="1">
    <citation type="submission" date="2017-07" db="EMBL/GenBank/DDBJ databases">
        <title>Draft genome sequence of aerobic hyperthermophilic archaea, Pyrobaculum aerophilum YKB31 and YKB32.</title>
        <authorList>
            <person name="Mochizuki T."/>
            <person name="Berliner A.J."/>
            <person name="Yoshida-Takashima Y."/>
            <person name="Takaki Y."/>
            <person name="Nunoura T."/>
            <person name="Takai K."/>
        </authorList>
    </citation>
    <scope>NUCLEOTIDE SEQUENCE [LARGE SCALE GENOMIC DNA]</scope>
    <source>
        <strain evidence="3 6">YKB31</strain>
        <strain evidence="4 5">YKB32</strain>
    </source>
</reference>
<comment type="caution">
    <text evidence="3">The sequence shown here is derived from an EMBL/GenBank/DDBJ whole genome shotgun (WGS) entry which is preliminary data.</text>
</comment>
<dbReference type="PANTHER" id="PTHR43443">
    <property type="entry name" value="3-HEXULOSE-6-PHOSPHATE ISOMERASE"/>
    <property type="match status" value="1"/>
</dbReference>
<dbReference type="AlphaFoldDB" id="A0A371QWH3"/>
<comment type="similarity">
    <text evidence="1">Belongs to the SIS family. PHI subfamily.</text>
</comment>